<protein>
    <submittedName>
        <fullName evidence="4">Uncharacterized protein</fullName>
    </submittedName>
</protein>
<sequence length="205" mass="22378">MRPQFAVIVMVAVVMAVLSALLGSYTWGIVAPGLSARRAISGGAFHLAVTAAQAVLWWRFTEGAQLPPALWIAYALFGGVARGSLRVWTILESDSETAAAAIQAAELASRPMELLAYRCFYAFVLIWQVLIPLVFFMPASAAYRKRSENAQQLLEQELELQALEASALIAQREQADAWGDDEPRDGAPMQIADGRPDQPPPRPVR</sequence>
<keyword evidence="6" id="KW-1185">Reference proteome</keyword>
<keyword evidence="2" id="KW-1133">Transmembrane helix</keyword>
<keyword evidence="2" id="KW-0472">Membrane</keyword>
<gene>
    <name evidence="4" type="ORF">FNF27_05111</name>
    <name evidence="3" type="ORF">FNF29_04847</name>
</gene>
<feature type="transmembrane region" description="Helical" evidence="2">
    <location>
        <begin position="6"/>
        <end position="27"/>
    </location>
</feature>
<evidence type="ECO:0000313" key="6">
    <source>
        <dbReference type="Proteomes" id="UP000323011"/>
    </source>
</evidence>
<evidence type="ECO:0000313" key="5">
    <source>
        <dbReference type="Proteomes" id="UP000322899"/>
    </source>
</evidence>
<comment type="caution">
    <text evidence="4">The sequence shown here is derived from an EMBL/GenBank/DDBJ whole genome shotgun (WGS) entry which is preliminary data.</text>
</comment>
<feature type="region of interest" description="Disordered" evidence="1">
    <location>
        <begin position="173"/>
        <end position="205"/>
    </location>
</feature>
<evidence type="ECO:0000256" key="2">
    <source>
        <dbReference type="SAM" id="Phobius"/>
    </source>
</evidence>
<dbReference type="Proteomes" id="UP000322899">
    <property type="component" value="Unassembled WGS sequence"/>
</dbReference>
<evidence type="ECO:0000313" key="4">
    <source>
        <dbReference type="EMBL" id="KAA0173471.1"/>
    </source>
</evidence>
<keyword evidence="2" id="KW-0812">Transmembrane</keyword>
<dbReference type="EMBL" id="VLTO01000033">
    <property type="protein sequence ID" value="KAA0173471.1"/>
    <property type="molecule type" value="Genomic_DNA"/>
</dbReference>
<dbReference type="AlphaFoldDB" id="A0A5A8EC64"/>
<name>A0A5A8EC64_CAFRO</name>
<accession>A0A5A8EC64</accession>
<dbReference type="EMBL" id="VLTN01000030">
    <property type="protein sequence ID" value="KAA0150957.1"/>
    <property type="molecule type" value="Genomic_DNA"/>
</dbReference>
<feature type="transmembrane region" description="Helical" evidence="2">
    <location>
        <begin position="115"/>
        <end position="136"/>
    </location>
</feature>
<evidence type="ECO:0000256" key="1">
    <source>
        <dbReference type="SAM" id="MobiDB-lite"/>
    </source>
</evidence>
<feature type="transmembrane region" description="Helical" evidence="2">
    <location>
        <begin position="39"/>
        <end position="60"/>
    </location>
</feature>
<evidence type="ECO:0000313" key="3">
    <source>
        <dbReference type="EMBL" id="KAA0150957.1"/>
    </source>
</evidence>
<reference evidence="5 6" key="1">
    <citation type="submission" date="2019-07" db="EMBL/GenBank/DDBJ databases">
        <title>Genomes of Cafeteria roenbergensis.</title>
        <authorList>
            <person name="Fischer M.G."/>
            <person name="Hackl T."/>
            <person name="Roman M."/>
        </authorList>
    </citation>
    <scope>NUCLEOTIDE SEQUENCE [LARGE SCALE GENOMIC DNA]</scope>
    <source>
        <strain evidence="3 6">BVI</strain>
        <strain evidence="4 5">E4-10P</strain>
    </source>
</reference>
<organism evidence="4 5">
    <name type="scientific">Cafeteria roenbergensis</name>
    <name type="common">Marine flagellate</name>
    <dbReference type="NCBI Taxonomy" id="33653"/>
    <lineage>
        <taxon>Eukaryota</taxon>
        <taxon>Sar</taxon>
        <taxon>Stramenopiles</taxon>
        <taxon>Bigyra</taxon>
        <taxon>Opalozoa</taxon>
        <taxon>Bicosoecida</taxon>
        <taxon>Cafeteriaceae</taxon>
        <taxon>Cafeteria</taxon>
    </lineage>
</organism>
<proteinExistence type="predicted"/>
<dbReference type="Proteomes" id="UP000323011">
    <property type="component" value="Unassembled WGS sequence"/>
</dbReference>